<dbReference type="GO" id="GO:0005634">
    <property type="term" value="C:nucleus"/>
    <property type="evidence" value="ECO:0007669"/>
    <property type="project" value="UniProtKB-SubCell"/>
</dbReference>
<dbReference type="Pfam" id="PF00046">
    <property type="entry name" value="Homeodomain"/>
    <property type="match status" value="1"/>
</dbReference>
<dbReference type="SUPFAM" id="SSF46689">
    <property type="entry name" value="Homeodomain-like"/>
    <property type="match status" value="1"/>
</dbReference>
<comment type="catalytic activity">
    <reaction evidence="11">
        <text>sphinganine + octadecanoyl-CoA = N-(octadecanoyl)-sphinganine + CoA + H(+)</text>
        <dbReference type="Rhea" id="RHEA:36547"/>
        <dbReference type="ChEBI" id="CHEBI:15378"/>
        <dbReference type="ChEBI" id="CHEBI:57287"/>
        <dbReference type="ChEBI" id="CHEBI:57394"/>
        <dbReference type="ChEBI" id="CHEBI:57817"/>
        <dbReference type="ChEBI" id="CHEBI:67033"/>
    </reaction>
    <physiologicalReaction direction="left-to-right" evidence="11">
        <dbReference type="Rhea" id="RHEA:36548"/>
    </physiologicalReaction>
</comment>
<feature type="transmembrane region" description="Helical" evidence="16">
    <location>
        <begin position="303"/>
        <end position="328"/>
    </location>
</feature>
<dbReference type="CDD" id="cd00086">
    <property type="entry name" value="homeodomain"/>
    <property type="match status" value="1"/>
</dbReference>
<dbReference type="Proteomes" id="UP001044222">
    <property type="component" value="Chromosome 12"/>
</dbReference>
<dbReference type="GO" id="GO:0050291">
    <property type="term" value="F:sphingosine N-acyltransferase activity"/>
    <property type="evidence" value="ECO:0007669"/>
    <property type="project" value="InterPro"/>
</dbReference>
<dbReference type="PROSITE" id="PS50071">
    <property type="entry name" value="HOMEOBOX_2"/>
    <property type="match status" value="1"/>
</dbReference>
<gene>
    <name evidence="19" type="ORF">ANANG_G00229700</name>
</gene>
<keyword evidence="12 14" id="KW-0238">DNA-binding</keyword>
<feature type="transmembrane region" description="Helical" evidence="16">
    <location>
        <begin position="36"/>
        <end position="56"/>
    </location>
</feature>
<name>A0A9D3LXW1_ANGAN</name>
<evidence type="ECO:0000256" key="15">
    <source>
        <dbReference type="SAM" id="MobiDB-lite"/>
    </source>
</evidence>
<reference evidence="19" key="1">
    <citation type="submission" date="2021-01" db="EMBL/GenBank/DDBJ databases">
        <title>A chromosome-scale assembly of European eel, Anguilla anguilla.</title>
        <authorList>
            <person name="Henkel C."/>
            <person name="Jong-Raadsen S.A."/>
            <person name="Dufour S."/>
            <person name="Weltzien F.-A."/>
            <person name="Palstra A.P."/>
            <person name="Pelster B."/>
            <person name="Spaink H.P."/>
            <person name="Van Den Thillart G.E."/>
            <person name="Jansen H."/>
            <person name="Zahm M."/>
            <person name="Klopp C."/>
            <person name="Cedric C."/>
            <person name="Louis A."/>
            <person name="Berthelot C."/>
            <person name="Parey E."/>
            <person name="Roest Crollius H."/>
            <person name="Montfort J."/>
            <person name="Robinson-Rechavi M."/>
            <person name="Bucao C."/>
            <person name="Bouchez O."/>
            <person name="Gislard M."/>
            <person name="Lluch J."/>
            <person name="Milhes M."/>
            <person name="Lampietro C."/>
            <person name="Lopez Roques C."/>
            <person name="Donnadieu C."/>
            <person name="Braasch I."/>
            <person name="Desvignes T."/>
            <person name="Postlethwait J."/>
            <person name="Bobe J."/>
            <person name="Guiguen Y."/>
            <person name="Dirks R."/>
        </authorList>
    </citation>
    <scope>NUCLEOTIDE SEQUENCE</scope>
    <source>
        <strain evidence="19">Tag_6206</strain>
        <tissue evidence="19">Liver</tissue>
    </source>
</reference>
<sequence>MAALSAWFWNERFWLPQNVTWADFADPEPGVEYPKAGHLLSALPLALGIFAVRLLFERFVARPCAHILQIHTEVSRMATPNGALERVFTCVTKSPDCRQVEGLSKQLDWDVREVQRWFRHRRNQDKPSTLTKYCESMWKFVFYLCIFTYGVHFLWKSPWTWDTRHCWYDYPYQGLSPGLHLYYMMELAFYCSLLFSQFTDVRRKDFLMMFIHHLATVGLISFSYVNNMLRVGSLVMCLHDAADVLLEAAKMAIYAKSQWLSDFLFSVFGLVFFSTRLVIYPVWILHTTLFESWQMIGPYPSWWLFNGLLLLLQVLHVLWFCLIIRVSIKALIRGKVSKDDRSDVESSSEEEDGVRSGVRVTPRGRGLSSKSENDTNGHLTSSPWQQGH</sequence>
<organism evidence="19 20">
    <name type="scientific">Anguilla anguilla</name>
    <name type="common">European freshwater eel</name>
    <name type="synonym">Muraena anguilla</name>
    <dbReference type="NCBI Taxonomy" id="7936"/>
    <lineage>
        <taxon>Eukaryota</taxon>
        <taxon>Metazoa</taxon>
        <taxon>Chordata</taxon>
        <taxon>Craniata</taxon>
        <taxon>Vertebrata</taxon>
        <taxon>Euteleostomi</taxon>
        <taxon>Actinopterygii</taxon>
        <taxon>Neopterygii</taxon>
        <taxon>Teleostei</taxon>
        <taxon>Anguilliformes</taxon>
        <taxon>Anguillidae</taxon>
        <taxon>Anguilla</taxon>
    </lineage>
</organism>
<dbReference type="PANTHER" id="PTHR12560">
    <property type="entry name" value="LONGEVITY ASSURANCE FACTOR 1 LAG1"/>
    <property type="match status" value="1"/>
</dbReference>
<protein>
    <recommendedName>
        <fullName evidence="21">Ceramide synthase 5</fullName>
    </recommendedName>
</protein>
<dbReference type="InterPro" id="IPR009057">
    <property type="entry name" value="Homeodomain-like_sf"/>
</dbReference>
<evidence type="ECO:0008006" key="21">
    <source>
        <dbReference type="Google" id="ProtNLM"/>
    </source>
</evidence>
<dbReference type="SMART" id="SM00724">
    <property type="entry name" value="TLC"/>
    <property type="match status" value="1"/>
</dbReference>
<keyword evidence="5" id="KW-0808">Transferase</keyword>
<keyword evidence="20" id="KW-1185">Reference proteome</keyword>
<dbReference type="AlphaFoldDB" id="A0A9D3LXW1"/>
<dbReference type="PANTHER" id="PTHR12560:SF8">
    <property type="entry name" value="CERAMIDE SYNTHASE 5"/>
    <property type="match status" value="1"/>
</dbReference>
<dbReference type="GO" id="GO:0003677">
    <property type="term" value="F:DNA binding"/>
    <property type="evidence" value="ECO:0007669"/>
    <property type="project" value="UniProtKB-UniRule"/>
</dbReference>
<evidence type="ECO:0000256" key="4">
    <source>
        <dbReference type="ARBA" id="ARBA00022516"/>
    </source>
</evidence>
<dbReference type="PROSITE" id="PS50922">
    <property type="entry name" value="TLC"/>
    <property type="match status" value="1"/>
</dbReference>
<dbReference type="GO" id="GO:0046513">
    <property type="term" value="P:ceramide biosynthetic process"/>
    <property type="evidence" value="ECO:0007669"/>
    <property type="project" value="InterPro"/>
</dbReference>
<feature type="region of interest" description="Disordered" evidence="15">
    <location>
        <begin position="339"/>
        <end position="388"/>
    </location>
</feature>
<dbReference type="InterPro" id="IPR001356">
    <property type="entry name" value="HD"/>
</dbReference>
<evidence type="ECO:0000256" key="10">
    <source>
        <dbReference type="ARBA" id="ARBA00023136"/>
    </source>
</evidence>
<comment type="subcellular location">
    <subcellularLocation>
        <location evidence="1">Endoplasmic reticulum membrane</location>
        <topology evidence="1">Multi-pass membrane protein</topology>
    </subcellularLocation>
    <subcellularLocation>
        <location evidence="12 14">Nucleus</location>
    </subcellularLocation>
</comment>
<feature type="transmembrane region" description="Helical" evidence="16">
    <location>
        <begin position="136"/>
        <end position="155"/>
    </location>
</feature>
<feature type="domain" description="Homeobox" evidence="17">
    <location>
        <begin position="84"/>
        <end position="128"/>
    </location>
</feature>
<dbReference type="FunFam" id="1.10.10.60:FF:000020">
    <property type="entry name" value="Ceramide synthase 5"/>
    <property type="match status" value="1"/>
</dbReference>
<keyword evidence="9" id="KW-0443">Lipid metabolism</keyword>
<evidence type="ECO:0000256" key="6">
    <source>
        <dbReference type="ARBA" id="ARBA00022692"/>
    </source>
</evidence>
<evidence type="ECO:0000313" key="20">
    <source>
        <dbReference type="Proteomes" id="UP001044222"/>
    </source>
</evidence>
<feature type="compositionally biased region" description="Polar residues" evidence="15">
    <location>
        <begin position="368"/>
        <end position="388"/>
    </location>
</feature>
<comment type="pathway">
    <text evidence="3">Sphingolipid metabolism.</text>
</comment>
<dbReference type="InterPro" id="IPR016439">
    <property type="entry name" value="Lag1/Lac1-like"/>
</dbReference>
<feature type="transmembrane region" description="Helical" evidence="16">
    <location>
        <begin position="263"/>
        <end position="283"/>
    </location>
</feature>
<feature type="transmembrane region" description="Helical" evidence="16">
    <location>
        <begin position="175"/>
        <end position="195"/>
    </location>
</feature>
<evidence type="ECO:0000256" key="9">
    <source>
        <dbReference type="ARBA" id="ARBA00023098"/>
    </source>
</evidence>
<proteinExistence type="predicted"/>
<evidence type="ECO:0000256" key="5">
    <source>
        <dbReference type="ARBA" id="ARBA00022679"/>
    </source>
</evidence>
<keyword evidence="7" id="KW-0256">Endoplasmic reticulum</keyword>
<keyword evidence="6 13" id="KW-0812">Transmembrane</keyword>
<dbReference type="Gene3D" id="1.10.10.60">
    <property type="entry name" value="Homeodomain-like"/>
    <property type="match status" value="1"/>
</dbReference>
<evidence type="ECO:0000256" key="16">
    <source>
        <dbReference type="SAM" id="Phobius"/>
    </source>
</evidence>
<dbReference type="Pfam" id="PF03798">
    <property type="entry name" value="TRAM_LAG1_CLN8"/>
    <property type="match status" value="1"/>
</dbReference>
<evidence type="ECO:0000313" key="19">
    <source>
        <dbReference type="EMBL" id="KAG5838999.1"/>
    </source>
</evidence>
<keyword evidence="8 16" id="KW-1133">Transmembrane helix</keyword>
<dbReference type="GO" id="GO:0005789">
    <property type="term" value="C:endoplasmic reticulum membrane"/>
    <property type="evidence" value="ECO:0007669"/>
    <property type="project" value="UniProtKB-SubCell"/>
</dbReference>
<feature type="DNA-binding region" description="Homeobox" evidence="12">
    <location>
        <begin position="86"/>
        <end position="129"/>
    </location>
</feature>
<evidence type="ECO:0000256" key="7">
    <source>
        <dbReference type="ARBA" id="ARBA00022824"/>
    </source>
</evidence>
<evidence type="ECO:0000259" key="17">
    <source>
        <dbReference type="PROSITE" id="PS50071"/>
    </source>
</evidence>
<keyword evidence="12 14" id="KW-0371">Homeobox</keyword>
<evidence type="ECO:0000256" key="12">
    <source>
        <dbReference type="PROSITE-ProRule" id="PRU00108"/>
    </source>
</evidence>
<evidence type="ECO:0000256" key="8">
    <source>
        <dbReference type="ARBA" id="ARBA00022989"/>
    </source>
</evidence>
<dbReference type="EMBL" id="JAFIRN010000012">
    <property type="protein sequence ID" value="KAG5838999.1"/>
    <property type="molecule type" value="Genomic_DNA"/>
</dbReference>
<keyword evidence="4" id="KW-0444">Lipid biosynthesis</keyword>
<evidence type="ECO:0000256" key="14">
    <source>
        <dbReference type="RuleBase" id="RU000682"/>
    </source>
</evidence>
<dbReference type="InterPro" id="IPR006634">
    <property type="entry name" value="TLC-dom"/>
</dbReference>
<evidence type="ECO:0000256" key="11">
    <source>
        <dbReference type="ARBA" id="ARBA00049036"/>
    </source>
</evidence>
<evidence type="ECO:0000256" key="1">
    <source>
        <dbReference type="ARBA" id="ARBA00004477"/>
    </source>
</evidence>
<accession>A0A9D3LXW1</accession>
<evidence type="ECO:0000256" key="3">
    <source>
        <dbReference type="ARBA" id="ARBA00004991"/>
    </source>
</evidence>
<comment type="caution">
    <text evidence="19">The sequence shown here is derived from an EMBL/GenBank/DDBJ whole genome shotgun (WGS) entry which is preliminary data.</text>
</comment>
<feature type="domain" description="TLC" evidence="18">
    <location>
        <begin position="131"/>
        <end position="332"/>
    </location>
</feature>
<evidence type="ECO:0000256" key="2">
    <source>
        <dbReference type="ARBA" id="ARBA00004760"/>
    </source>
</evidence>
<keyword evidence="12 14" id="KW-0539">Nucleus</keyword>
<evidence type="ECO:0000259" key="18">
    <source>
        <dbReference type="PROSITE" id="PS50922"/>
    </source>
</evidence>
<dbReference type="PIRSF" id="PIRSF005225">
    <property type="entry name" value="LAG1_LAC1"/>
    <property type="match status" value="1"/>
</dbReference>
<evidence type="ECO:0000256" key="13">
    <source>
        <dbReference type="PROSITE-ProRule" id="PRU00205"/>
    </source>
</evidence>
<keyword evidence="10 13" id="KW-0472">Membrane</keyword>
<comment type="pathway">
    <text evidence="2">Lipid metabolism; sphingolipid metabolism.</text>
</comment>